<evidence type="ECO:0000313" key="1">
    <source>
        <dbReference type="EMBL" id="AXC10223.1"/>
    </source>
</evidence>
<dbReference type="AlphaFoldDB" id="A0A2Z5FTS9"/>
<protein>
    <submittedName>
        <fullName evidence="1">Uncharacterized protein</fullName>
    </submittedName>
</protein>
<dbReference type="Proteomes" id="UP000253606">
    <property type="component" value="Chromosome"/>
</dbReference>
<dbReference type="EMBL" id="CP030840">
    <property type="protein sequence ID" value="AXC10223.1"/>
    <property type="molecule type" value="Genomic_DNA"/>
</dbReference>
<name>A0A2Z5FTS9_9BACT</name>
<reference evidence="1 2" key="1">
    <citation type="journal article" date="2018" name="Front. Microbiol.">
        <title>Hydrolytic Capabilities as a Key to Environmental Success: Chitinolytic and Cellulolytic Acidobacteria From Acidic Sub-arctic Soils and Boreal Peatlands.</title>
        <authorList>
            <person name="Belova S.E."/>
            <person name="Ravin N.V."/>
            <person name="Pankratov T.A."/>
            <person name="Rakitin A.L."/>
            <person name="Ivanova A.A."/>
            <person name="Beletsky A.V."/>
            <person name="Mardanov A.V."/>
            <person name="Sinninghe Damste J.S."/>
            <person name="Dedysh S.N."/>
        </authorList>
    </citation>
    <scope>NUCLEOTIDE SEQUENCE [LARGE SCALE GENOMIC DNA]</scope>
    <source>
        <strain evidence="1 2">SBC82</strain>
    </source>
</reference>
<sequence>MVSYGPVEIDDEKYIVTLRNVNIARSRSVPALLQWNVEFNTWGPFETQMNVFTFDQYHLFHGKARLLPGFEQASDKRYADP</sequence>
<gene>
    <name evidence="1" type="ORF">ACPOL_0866</name>
</gene>
<accession>A0A2Z5FTS9</accession>
<keyword evidence="2" id="KW-1185">Reference proteome</keyword>
<organism evidence="1 2">
    <name type="scientific">Acidisarcina polymorpha</name>
    <dbReference type="NCBI Taxonomy" id="2211140"/>
    <lineage>
        <taxon>Bacteria</taxon>
        <taxon>Pseudomonadati</taxon>
        <taxon>Acidobacteriota</taxon>
        <taxon>Terriglobia</taxon>
        <taxon>Terriglobales</taxon>
        <taxon>Acidobacteriaceae</taxon>
        <taxon>Acidisarcina</taxon>
    </lineage>
</organism>
<dbReference type="RefSeq" id="WP_114205901.1">
    <property type="nucleotide sequence ID" value="NZ_CP030840.1"/>
</dbReference>
<evidence type="ECO:0000313" key="2">
    <source>
        <dbReference type="Proteomes" id="UP000253606"/>
    </source>
</evidence>
<proteinExistence type="predicted"/>
<dbReference type="KEGG" id="abas:ACPOL_0866"/>